<evidence type="ECO:0000313" key="4">
    <source>
        <dbReference type="Proteomes" id="UP000252586"/>
    </source>
</evidence>
<proteinExistence type="predicted"/>
<keyword evidence="4" id="KW-1185">Reference proteome</keyword>
<dbReference type="Gene3D" id="1.10.10.2910">
    <property type="match status" value="1"/>
</dbReference>
<sequence length="227" mass="25313">MAKKCKERRCDMSQAVPPLKSSREGNDPPRVTLAKLRAIAAVGVTPVERSLHLARRQAEMLLDAHPVDTGMIPAEVITELRGIRVEWVPGQRLPSAGFWDTAARQWVIQLAYADSWKQQRWALAREFKHILDYPHADDLYPSTDATSSRYLAEQAADHFADHLLVPDRLLRRAWSNDIGTAAELSVHFSVPEFVTERRLVDTPLGLDTGRARRHRAADVAGPDGGAA</sequence>
<dbReference type="STRING" id="1210090.GCA_001613185_05364"/>
<dbReference type="EMBL" id="QNRE01000009">
    <property type="protein sequence ID" value="RBO88475.1"/>
    <property type="molecule type" value="Genomic_DNA"/>
</dbReference>
<evidence type="ECO:0000259" key="2">
    <source>
        <dbReference type="Pfam" id="PF06114"/>
    </source>
</evidence>
<protein>
    <submittedName>
        <fullName evidence="3">Uncharacterized protein DUF955</fullName>
    </submittedName>
</protein>
<accession>A0A366DEV5</accession>
<dbReference type="InterPro" id="IPR010359">
    <property type="entry name" value="IrrE_HExxH"/>
</dbReference>
<feature type="domain" description="IrrE N-terminal-like" evidence="2">
    <location>
        <begin position="97"/>
        <end position="199"/>
    </location>
</feature>
<gene>
    <name evidence="3" type="ORF">DFR74_109245</name>
</gene>
<evidence type="ECO:0000256" key="1">
    <source>
        <dbReference type="SAM" id="MobiDB-lite"/>
    </source>
</evidence>
<dbReference type="Pfam" id="PF06114">
    <property type="entry name" value="Peptidase_M78"/>
    <property type="match status" value="1"/>
</dbReference>
<organism evidence="3 4">
    <name type="scientific">Nocardia puris</name>
    <dbReference type="NCBI Taxonomy" id="208602"/>
    <lineage>
        <taxon>Bacteria</taxon>
        <taxon>Bacillati</taxon>
        <taxon>Actinomycetota</taxon>
        <taxon>Actinomycetes</taxon>
        <taxon>Mycobacteriales</taxon>
        <taxon>Nocardiaceae</taxon>
        <taxon>Nocardia</taxon>
    </lineage>
</organism>
<evidence type="ECO:0000313" key="3">
    <source>
        <dbReference type="EMBL" id="RBO88475.1"/>
    </source>
</evidence>
<name>A0A366DEV5_9NOCA</name>
<dbReference type="AlphaFoldDB" id="A0A366DEV5"/>
<comment type="caution">
    <text evidence="3">The sequence shown here is derived from an EMBL/GenBank/DDBJ whole genome shotgun (WGS) entry which is preliminary data.</text>
</comment>
<feature type="region of interest" description="Disordered" evidence="1">
    <location>
        <begin position="1"/>
        <end position="29"/>
    </location>
</feature>
<reference evidence="3 4" key="1">
    <citation type="submission" date="2018-06" db="EMBL/GenBank/DDBJ databases">
        <title>Genomic Encyclopedia of Type Strains, Phase IV (KMG-IV): sequencing the most valuable type-strain genomes for metagenomic binning, comparative biology and taxonomic classification.</title>
        <authorList>
            <person name="Goeker M."/>
        </authorList>
    </citation>
    <scope>NUCLEOTIDE SEQUENCE [LARGE SCALE GENOMIC DNA]</scope>
    <source>
        <strain evidence="3 4">DSM 44599</strain>
    </source>
</reference>
<dbReference type="Proteomes" id="UP000252586">
    <property type="component" value="Unassembled WGS sequence"/>
</dbReference>